<evidence type="ECO:0000313" key="2">
    <source>
        <dbReference type="EMBL" id="GIG72872.1"/>
    </source>
</evidence>
<comment type="caution">
    <text evidence="2">The sequence shown here is derived from an EMBL/GenBank/DDBJ whole genome shotgun (WGS) entry which is preliminary data.</text>
</comment>
<dbReference type="AlphaFoldDB" id="A0A8J3PKI7"/>
<name>A0A8J3PKI7_9ACTN</name>
<organism evidence="2 3">
    <name type="scientific">Planosporangium flavigriseum</name>
    <dbReference type="NCBI Taxonomy" id="373681"/>
    <lineage>
        <taxon>Bacteria</taxon>
        <taxon>Bacillati</taxon>
        <taxon>Actinomycetota</taxon>
        <taxon>Actinomycetes</taxon>
        <taxon>Micromonosporales</taxon>
        <taxon>Micromonosporaceae</taxon>
        <taxon>Planosporangium</taxon>
    </lineage>
</organism>
<proteinExistence type="predicted"/>
<feature type="region of interest" description="Disordered" evidence="1">
    <location>
        <begin position="285"/>
        <end position="311"/>
    </location>
</feature>
<protein>
    <submittedName>
        <fullName evidence="2">Uncharacterized protein</fullName>
    </submittedName>
</protein>
<sequence length="367" mass="39792">MGLASWFVTNDITKPPRQYGSFLFAITAKDPTAAARAAGTLVQRLQARAAYARGGSGSRLEPVGQVWIAGHPALPVAPPARGVDVLSLIRERTMYSTSSHDLLDDALEMAAPLNAGPPAPAVSGGWSAIESLLSQASDTAEGRPGRVVAADRLAAIVTCSWPRAELTALSYRHKPVVPDALSNLLEGLHKNLDRCRAVADALSAGQALTIRDPSDAAAALRMSAVLANPYKELADVRAVFESVLRRLYRQRNIVVHGARLRRSAWTQLCAPSRRWLALVSTGSCTQSSPRTSDHLNSLHAPPTRWNSSETTSVPPWSPCWSSWFARGQVPVLFMRLPRGLHDRKVPRVGHQHTSAALSRSRLERRLL</sequence>
<reference evidence="2" key="1">
    <citation type="submission" date="2021-01" db="EMBL/GenBank/DDBJ databases">
        <title>Whole genome shotgun sequence of Planosporangium flavigriseum NBRC 105377.</title>
        <authorList>
            <person name="Komaki H."/>
            <person name="Tamura T."/>
        </authorList>
    </citation>
    <scope>NUCLEOTIDE SEQUENCE</scope>
    <source>
        <strain evidence="2">NBRC 105377</strain>
    </source>
</reference>
<accession>A0A8J3PKI7</accession>
<evidence type="ECO:0000313" key="3">
    <source>
        <dbReference type="Proteomes" id="UP000653674"/>
    </source>
</evidence>
<evidence type="ECO:0000256" key="1">
    <source>
        <dbReference type="SAM" id="MobiDB-lite"/>
    </source>
</evidence>
<gene>
    <name evidence="2" type="ORF">Pfl04_12760</name>
</gene>
<dbReference type="EMBL" id="BONU01000006">
    <property type="protein sequence ID" value="GIG72872.1"/>
    <property type="molecule type" value="Genomic_DNA"/>
</dbReference>
<dbReference type="Proteomes" id="UP000653674">
    <property type="component" value="Unassembled WGS sequence"/>
</dbReference>
<keyword evidence="3" id="KW-1185">Reference proteome</keyword>